<evidence type="ECO:0000256" key="3">
    <source>
        <dbReference type="ARBA" id="ARBA00022692"/>
    </source>
</evidence>
<gene>
    <name evidence="13" type="ORF">GX50_08637</name>
</gene>
<evidence type="ECO:0000256" key="6">
    <source>
        <dbReference type="ARBA" id="ARBA00023128"/>
    </source>
</evidence>
<evidence type="ECO:0000256" key="7">
    <source>
        <dbReference type="ARBA" id="ARBA00023136"/>
    </source>
</evidence>
<feature type="region of interest" description="Disordered" evidence="12">
    <location>
        <begin position="97"/>
        <end position="117"/>
    </location>
</feature>
<dbReference type="InterPro" id="IPR012420">
    <property type="entry name" value="Cbp4"/>
</dbReference>
<comment type="function">
    <text evidence="9 11">Essential for the assembly of ubiquinol-cytochrome c reductase. It has a direct effect on the correct occurrence of the Rieske protein, core 4, core 5 and apocytochrome b.</text>
</comment>
<dbReference type="VEuPathDB" id="FungiDB:EMCG_03209"/>
<organism evidence="13 14">
    <name type="scientific">[Emmonsia] crescens</name>
    <dbReference type="NCBI Taxonomy" id="73230"/>
    <lineage>
        <taxon>Eukaryota</taxon>
        <taxon>Fungi</taxon>
        <taxon>Dikarya</taxon>
        <taxon>Ascomycota</taxon>
        <taxon>Pezizomycotina</taxon>
        <taxon>Eurotiomycetes</taxon>
        <taxon>Eurotiomycetidae</taxon>
        <taxon>Onygenales</taxon>
        <taxon>Ajellomycetaceae</taxon>
        <taxon>Emergomyces</taxon>
    </lineage>
</organism>
<evidence type="ECO:0000256" key="9">
    <source>
        <dbReference type="ARBA" id="ARBA00025413"/>
    </source>
</evidence>
<evidence type="ECO:0000256" key="11">
    <source>
        <dbReference type="RuleBase" id="RU368005"/>
    </source>
</evidence>
<dbReference type="Pfam" id="PF07960">
    <property type="entry name" value="CBP4"/>
    <property type="match status" value="1"/>
</dbReference>
<comment type="subcellular location">
    <subcellularLocation>
        <location evidence="1 11">Mitochondrion inner membrane</location>
        <topology evidence="1 11">Single-pass membrane protein</topology>
    </subcellularLocation>
</comment>
<keyword evidence="5" id="KW-1133">Transmembrane helix</keyword>
<dbReference type="PANTHER" id="PTHR28202">
    <property type="entry name" value="ASSEMBLY FACTOR CBP4"/>
    <property type="match status" value="1"/>
</dbReference>
<evidence type="ECO:0000256" key="1">
    <source>
        <dbReference type="ARBA" id="ARBA00004434"/>
    </source>
</evidence>
<dbReference type="GO" id="GO:0005743">
    <property type="term" value="C:mitochondrial inner membrane"/>
    <property type="evidence" value="ECO:0007669"/>
    <property type="project" value="UniProtKB-SubCell"/>
</dbReference>
<comment type="similarity">
    <text evidence="2 11">Belongs to the CBP4 family.</text>
</comment>
<accession>A0A2B7Z5D3</accession>
<reference evidence="13 14" key="1">
    <citation type="submission" date="2017-10" db="EMBL/GenBank/DDBJ databases">
        <title>Comparative genomics in systemic dimorphic fungi from Ajellomycetaceae.</title>
        <authorList>
            <person name="Munoz J.F."/>
            <person name="Mcewen J.G."/>
            <person name="Clay O.K."/>
            <person name="Cuomo C.A."/>
        </authorList>
    </citation>
    <scope>NUCLEOTIDE SEQUENCE [LARGE SCALE GENOMIC DNA]</scope>
    <source>
        <strain evidence="13 14">UAMH4076</strain>
    </source>
</reference>
<evidence type="ECO:0000256" key="4">
    <source>
        <dbReference type="ARBA" id="ARBA00022792"/>
    </source>
</evidence>
<evidence type="ECO:0000313" key="14">
    <source>
        <dbReference type="Proteomes" id="UP000226031"/>
    </source>
</evidence>
<evidence type="ECO:0000256" key="10">
    <source>
        <dbReference type="ARBA" id="ARBA00031521"/>
    </source>
</evidence>
<proteinExistence type="inferred from homology"/>
<dbReference type="PANTHER" id="PTHR28202:SF1">
    <property type="entry name" value="ASSEMBLY FACTOR CBP4"/>
    <property type="match status" value="1"/>
</dbReference>
<keyword evidence="4 11" id="KW-0999">Mitochondrion inner membrane</keyword>
<evidence type="ECO:0000256" key="5">
    <source>
        <dbReference type="ARBA" id="ARBA00022989"/>
    </source>
</evidence>
<evidence type="ECO:0000256" key="2">
    <source>
        <dbReference type="ARBA" id="ARBA00006780"/>
    </source>
</evidence>
<dbReference type="Proteomes" id="UP000226031">
    <property type="component" value="Unassembled WGS sequence"/>
</dbReference>
<keyword evidence="6 11" id="KW-0496">Mitochondrion</keyword>
<comment type="caution">
    <text evidence="13">The sequence shown here is derived from an EMBL/GenBank/DDBJ whole genome shotgun (WGS) entry which is preliminary data.</text>
</comment>
<evidence type="ECO:0000313" key="13">
    <source>
        <dbReference type="EMBL" id="PGH28630.1"/>
    </source>
</evidence>
<dbReference type="AlphaFoldDB" id="A0A2B7Z5D3"/>
<keyword evidence="8 11" id="KW-0143">Chaperone</keyword>
<keyword evidence="14" id="KW-1185">Reference proteome</keyword>
<protein>
    <recommendedName>
        <fullName evidence="10 11">Cytochrome b mRNA-processing protein 4</fullName>
    </recommendedName>
</protein>
<keyword evidence="3" id="KW-0812">Transmembrane</keyword>
<sequence>MPRIGTTVKMVGAGALLCIGGPALVQYLRPTEEELFQRFNPELQKRNLETRDQRQKDFDTFVTQLKTHAKSDKSIWHAMKQSEATNQTQVDIRRKAEAEEAERQKEQIRKELAEGGS</sequence>
<name>A0A2B7Z5D3_9EURO</name>
<keyword evidence="7" id="KW-0472">Membrane</keyword>
<dbReference type="GO" id="GO:0034551">
    <property type="term" value="P:mitochondrial respiratory chain complex III assembly"/>
    <property type="evidence" value="ECO:0007669"/>
    <property type="project" value="TreeGrafter"/>
</dbReference>
<dbReference type="EMBL" id="PDND01000360">
    <property type="protein sequence ID" value="PGH28630.1"/>
    <property type="molecule type" value="Genomic_DNA"/>
</dbReference>
<evidence type="ECO:0000256" key="8">
    <source>
        <dbReference type="ARBA" id="ARBA00023186"/>
    </source>
</evidence>
<evidence type="ECO:0000256" key="12">
    <source>
        <dbReference type="SAM" id="MobiDB-lite"/>
    </source>
</evidence>